<keyword evidence="3" id="KW-1185">Reference proteome</keyword>
<dbReference type="RefSeq" id="WP_068397218.1">
    <property type="nucleotide sequence ID" value="NZ_CP014504.1"/>
</dbReference>
<feature type="chain" id="PRO_5007280268" evidence="1">
    <location>
        <begin position="24"/>
        <end position="194"/>
    </location>
</feature>
<dbReference type="Gene3D" id="2.40.160.20">
    <property type="match status" value="1"/>
</dbReference>
<organism evidence="2 3">
    <name type="scientific">Pedobacter cryoconitis</name>
    <dbReference type="NCBI Taxonomy" id="188932"/>
    <lineage>
        <taxon>Bacteria</taxon>
        <taxon>Pseudomonadati</taxon>
        <taxon>Bacteroidota</taxon>
        <taxon>Sphingobacteriia</taxon>
        <taxon>Sphingobacteriales</taxon>
        <taxon>Sphingobacteriaceae</taxon>
        <taxon>Pedobacter</taxon>
    </lineage>
</organism>
<protein>
    <submittedName>
        <fullName evidence="2">Uncharacterized protein</fullName>
    </submittedName>
</protein>
<dbReference type="Proteomes" id="UP000071561">
    <property type="component" value="Chromosome"/>
</dbReference>
<dbReference type="SUPFAM" id="SSF56925">
    <property type="entry name" value="OMPA-like"/>
    <property type="match status" value="1"/>
</dbReference>
<dbReference type="PATRIC" id="fig|188932.3.peg.996"/>
<sequence precursor="true">MKRILTLNLALLLACGFSMTANAQEVKKTSNDEPRYNFSPAYEFLRSTHGNYFNGPSFKVTRNLESRFKPGIGIGYATTKLHFDNALLLHNMKLIPIYANASYDITNKSKFEPFAEASAGITFLRYDRSSEADPSTVNRINERGLYLYGGFGVRYKVTNHIAPYISAGFKGFNNTLNDLDINPHGITFQAGVRF</sequence>
<gene>
    <name evidence="2" type="ORF">AY601_0967</name>
</gene>
<dbReference type="OrthoDB" id="759287at2"/>
<evidence type="ECO:0000256" key="1">
    <source>
        <dbReference type="SAM" id="SignalP"/>
    </source>
</evidence>
<evidence type="ECO:0000313" key="3">
    <source>
        <dbReference type="Proteomes" id="UP000071561"/>
    </source>
</evidence>
<accession>A0A127V9C4</accession>
<dbReference type="PROSITE" id="PS51257">
    <property type="entry name" value="PROKAR_LIPOPROTEIN"/>
    <property type="match status" value="1"/>
</dbReference>
<evidence type="ECO:0000313" key="2">
    <source>
        <dbReference type="EMBL" id="AMP97904.1"/>
    </source>
</evidence>
<dbReference type="AlphaFoldDB" id="A0A127V9C4"/>
<proteinExistence type="predicted"/>
<keyword evidence="1" id="KW-0732">Signal</keyword>
<dbReference type="EMBL" id="CP014504">
    <property type="protein sequence ID" value="AMP97904.1"/>
    <property type="molecule type" value="Genomic_DNA"/>
</dbReference>
<name>A0A127V9C4_9SPHI</name>
<reference evidence="2 3" key="1">
    <citation type="submission" date="2016-03" db="EMBL/GenBank/DDBJ databases">
        <title>Complete genome sequence of Pedobacter cryoconitis PAMC 27485.</title>
        <authorList>
            <person name="Lee J."/>
            <person name="Kim O.-S."/>
        </authorList>
    </citation>
    <scope>NUCLEOTIDE SEQUENCE [LARGE SCALE GENOMIC DNA]</scope>
    <source>
        <strain evidence="2 3">PAMC 27485</strain>
    </source>
</reference>
<feature type="signal peptide" evidence="1">
    <location>
        <begin position="1"/>
        <end position="23"/>
    </location>
</feature>
<dbReference type="InterPro" id="IPR011250">
    <property type="entry name" value="OMP/PagP_B-barrel"/>
</dbReference>
<dbReference type="KEGG" id="pcm:AY601_0967"/>